<evidence type="ECO:0000256" key="4">
    <source>
        <dbReference type="ARBA" id="ARBA00022794"/>
    </source>
</evidence>
<evidence type="ECO:0000256" key="2">
    <source>
        <dbReference type="ARBA" id="ARBA00007979"/>
    </source>
</evidence>
<proteinExistence type="inferred from homology"/>
<evidence type="ECO:0000313" key="16">
    <source>
        <dbReference type="Proteomes" id="UP000694403"/>
    </source>
</evidence>
<keyword evidence="9" id="KW-0539">Nucleus</keyword>
<evidence type="ECO:0000256" key="8">
    <source>
        <dbReference type="ARBA" id="ARBA00023163"/>
    </source>
</evidence>
<keyword evidence="7" id="KW-0010">Activator</keyword>
<evidence type="ECO:0000313" key="15">
    <source>
        <dbReference type="Ensembl" id="ENSCSRP00000023495.1"/>
    </source>
</evidence>
<evidence type="ECO:0000256" key="10">
    <source>
        <dbReference type="ARBA" id="ARBA00023306"/>
    </source>
</evidence>
<feature type="region of interest" description="Disordered" evidence="14">
    <location>
        <begin position="290"/>
        <end position="310"/>
    </location>
</feature>
<keyword evidence="16" id="KW-1185">Reference proteome</keyword>
<dbReference type="PANTHER" id="PTHR13372:SF3">
    <property type="entry name" value="MULTICILIN"/>
    <property type="match status" value="1"/>
</dbReference>
<name>A0A8C3T5F2_CHESE</name>
<evidence type="ECO:0000256" key="1">
    <source>
        <dbReference type="ARBA" id="ARBA00004123"/>
    </source>
</evidence>
<evidence type="ECO:0000256" key="5">
    <source>
        <dbReference type="ARBA" id="ARBA00023015"/>
    </source>
</evidence>
<keyword evidence="6 13" id="KW-0175">Coiled coil</keyword>
<evidence type="ECO:0000256" key="9">
    <source>
        <dbReference type="ARBA" id="ARBA00023242"/>
    </source>
</evidence>
<dbReference type="GO" id="GO:0005634">
    <property type="term" value="C:nucleus"/>
    <property type="evidence" value="ECO:0007669"/>
    <property type="project" value="UniProtKB-SubCell"/>
</dbReference>
<dbReference type="Pfam" id="PF07412">
    <property type="entry name" value="Geminin"/>
    <property type="match status" value="1"/>
</dbReference>
<dbReference type="PANTHER" id="PTHR13372">
    <property type="entry name" value="GEMININ"/>
    <property type="match status" value="1"/>
</dbReference>
<comment type="subcellular location">
    <subcellularLocation>
        <location evidence="1">Nucleus</location>
    </subcellularLocation>
</comment>
<feature type="compositionally biased region" description="Polar residues" evidence="14">
    <location>
        <begin position="49"/>
        <end position="58"/>
    </location>
</feature>
<evidence type="ECO:0000256" key="13">
    <source>
        <dbReference type="SAM" id="Coils"/>
    </source>
</evidence>
<feature type="compositionally biased region" description="Basic and acidic residues" evidence="14">
    <location>
        <begin position="290"/>
        <end position="301"/>
    </location>
</feature>
<evidence type="ECO:0000256" key="3">
    <source>
        <dbReference type="ARBA" id="ARBA00018222"/>
    </source>
</evidence>
<dbReference type="GO" id="GO:0045786">
    <property type="term" value="P:negative regulation of cell cycle"/>
    <property type="evidence" value="ECO:0007669"/>
    <property type="project" value="TreeGrafter"/>
</dbReference>
<dbReference type="Gene3D" id="1.20.5.1180">
    <property type="entry name" value="Geminin coiled-coil domain"/>
    <property type="match status" value="1"/>
</dbReference>
<sequence length="384" mass="41926">MQNRSGRKAFDSICPNRVRDLCSRLGKKPAKLERKGRLGDGPAPRKSLASPTAVTVYSDQPPDAHLPPPTSIVVNVCFSFPPALATIDWQDLADCTSVFQQETSSVAAAPQVTEYDLTLVISSIDPSSLMPPPLDTADFTFPLGDGSAFSPCIQRSQNNPLPHMNLQNSAEQYWKDVADQNQKALGDALVQNNQLHVTLTQKQEEITSLKERNVQLKELASQAKQLACVLDKLMIHQSKEGADAFLPTRSSAKRSQEQLYAAGQEDRAEVDELLRELSDTCEAALQTIDENREAKRPRLRAEAAPAPDGQGLGQAIHMYGAFSGLQTCGSRSSVDLSNSELEEGVSFRTSITDHGTIRTLAFPQGNAFTIRTATGGYKFRWVPS</sequence>
<dbReference type="Proteomes" id="UP000694403">
    <property type="component" value="Unplaced"/>
</dbReference>
<organism evidence="15 16">
    <name type="scientific">Chelydra serpentina</name>
    <name type="common">Snapping turtle</name>
    <name type="synonym">Testudo serpentina</name>
    <dbReference type="NCBI Taxonomy" id="8475"/>
    <lineage>
        <taxon>Eukaryota</taxon>
        <taxon>Metazoa</taxon>
        <taxon>Chordata</taxon>
        <taxon>Craniata</taxon>
        <taxon>Vertebrata</taxon>
        <taxon>Euteleostomi</taxon>
        <taxon>Archelosauria</taxon>
        <taxon>Testudinata</taxon>
        <taxon>Testudines</taxon>
        <taxon>Cryptodira</taxon>
        <taxon>Durocryptodira</taxon>
        <taxon>Americhelydia</taxon>
        <taxon>Chelydroidea</taxon>
        <taxon>Chelydridae</taxon>
        <taxon>Chelydra</taxon>
    </lineage>
</organism>
<dbReference type="InterPro" id="IPR022786">
    <property type="entry name" value="Geminin/Multicilin"/>
</dbReference>
<dbReference type="GO" id="GO:0008156">
    <property type="term" value="P:negative regulation of DNA replication"/>
    <property type="evidence" value="ECO:0007669"/>
    <property type="project" value="TreeGrafter"/>
</dbReference>
<evidence type="ECO:0000256" key="6">
    <source>
        <dbReference type="ARBA" id="ARBA00023054"/>
    </source>
</evidence>
<evidence type="ECO:0000256" key="7">
    <source>
        <dbReference type="ARBA" id="ARBA00023159"/>
    </source>
</evidence>
<evidence type="ECO:0000256" key="11">
    <source>
        <dbReference type="ARBA" id="ARBA00031136"/>
    </source>
</evidence>
<accession>A0A8C3T5F2</accession>
<comment type="similarity">
    <text evidence="2">Belongs to the geminin family.</text>
</comment>
<dbReference type="AlphaFoldDB" id="A0A8C3T5F2"/>
<protein>
    <recommendedName>
        <fullName evidence="3">Multicilin</fullName>
    </recommendedName>
    <alternativeName>
        <fullName evidence="11">Multiciliate differentiation and DNA synthesis-associated cell cycle protein</fullName>
    </alternativeName>
    <alternativeName>
        <fullName evidence="12">Protein Idas</fullName>
    </alternativeName>
</protein>
<dbReference type="GO" id="GO:0030030">
    <property type="term" value="P:cell projection organization"/>
    <property type="evidence" value="ECO:0007669"/>
    <property type="project" value="UniProtKB-KW"/>
</dbReference>
<keyword evidence="4" id="KW-0970">Cilium biogenesis/degradation</keyword>
<keyword evidence="10" id="KW-0131">Cell cycle</keyword>
<dbReference type="SUPFAM" id="SSF111469">
    <property type="entry name" value="Geminin coiled-coil domain"/>
    <property type="match status" value="1"/>
</dbReference>
<feature type="region of interest" description="Disordered" evidence="14">
    <location>
        <begin position="25"/>
        <end position="62"/>
    </location>
</feature>
<dbReference type="CDD" id="cd22590">
    <property type="entry name" value="McIdas_CC"/>
    <property type="match status" value="1"/>
</dbReference>
<evidence type="ECO:0000256" key="12">
    <source>
        <dbReference type="ARBA" id="ARBA00033197"/>
    </source>
</evidence>
<reference evidence="15" key="2">
    <citation type="submission" date="2025-09" db="UniProtKB">
        <authorList>
            <consortium name="Ensembl"/>
        </authorList>
    </citation>
    <scope>IDENTIFICATION</scope>
</reference>
<evidence type="ECO:0000256" key="14">
    <source>
        <dbReference type="SAM" id="MobiDB-lite"/>
    </source>
</evidence>
<keyword evidence="8" id="KW-0804">Transcription</keyword>
<dbReference type="Ensembl" id="ENSCSRT00000024512.1">
    <property type="protein sequence ID" value="ENSCSRP00000023495.1"/>
    <property type="gene ID" value="ENSCSRG00000017646.1"/>
</dbReference>
<keyword evidence="5" id="KW-0805">Transcription regulation</keyword>
<reference evidence="15" key="1">
    <citation type="submission" date="2025-08" db="UniProtKB">
        <authorList>
            <consortium name="Ensembl"/>
        </authorList>
    </citation>
    <scope>IDENTIFICATION</scope>
</reference>
<feature type="coiled-coil region" evidence="13">
    <location>
        <begin position="192"/>
        <end position="226"/>
    </location>
</feature>